<organism evidence="1 2">
    <name type="scientific">Streptomyces roseolus</name>
    <dbReference type="NCBI Taxonomy" id="67358"/>
    <lineage>
        <taxon>Bacteria</taxon>
        <taxon>Bacillati</taxon>
        <taxon>Actinomycetota</taxon>
        <taxon>Actinomycetes</taxon>
        <taxon>Kitasatosporales</taxon>
        <taxon>Streptomycetaceae</taxon>
        <taxon>Streptomyces</taxon>
    </lineage>
</organism>
<name>A0ABU4KDQ4_9ACTN</name>
<gene>
    <name evidence="1" type="ORF">R2363_27325</name>
</gene>
<keyword evidence="2" id="KW-1185">Reference proteome</keyword>
<dbReference type="RefSeq" id="WP_319012059.1">
    <property type="nucleotide sequence ID" value="NZ_JAWJZF010000464.1"/>
</dbReference>
<evidence type="ECO:0000313" key="2">
    <source>
        <dbReference type="Proteomes" id="UP001278571"/>
    </source>
</evidence>
<proteinExistence type="predicted"/>
<protein>
    <submittedName>
        <fullName evidence="1">Uncharacterized protein</fullName>
    </submittedName>
</protein>
<dbReference type="EMBL" id="JAWJZF010000464">
    <property type="protein sequence ID" value="MDX2295871.1"/>
    <property type="molecule type" value="Genomic_DNA"/>
</dbReference>
<sequence>MRITHVFFGLGSPVYEHVLGEVEAHRLIGANVVAGFEAVTVTQGADGAPLTTPDGALLKVVALYGASTGGVYAVVAFTWGA</sequence>
<evidence type="ECO:0000313" key="1">
    <source>
        <dbReference type="EMBL" id="MDX2295871.1"/>
    </source>
</evidence>
<comment type="caution">
    <text evidence="1">The sequence shown here is derived from an EMBL/GenBank/DDBJ whole genome shotgun (WGS) entry which is preliminary data.</text>
</comment>
<reference evidence="1 2" key="1">
    <citation type="submission" date="2023-10" db="EMBL/GenBank/DDBJ databases">
        <authorList>
            <person name="Wang X.X."/>
        </authorList>
    </citation>
    <scope>NUCLEOTIDE SEQUENCE [LARGE SCALE GENOMIC DNA]</scope>
    <source>
        <strain evidence="1 2">NBRC 12816</strain>
    </source>
</reference>
<dbReference type="Proteomes" id="UP001278571">
    <property type="component" value="Unassembled WGS sequence"/>
</dbReference>
<accession>A0ABU4KDQ4</accession>